<evidence type="ECO:0000313" key="1">
    <source>
        <dbReference type="EMBL" id="MBO0905248.1"/>
    </source>
</evidence>
<dbReference type="Proteomes" id="UP000664288">
    <property type="component" value="Unassembled WGS sequence"/>
</dbReference>
<accession>A0ABS3J6E2</accession>
<dbReference type="NCBIfam" id="TIGR04267">
    <property type="entry name" value="mod_HExxH"/>
    <property type="match status" value="1"/>
</dbReference>
<dbReference type="RefSeq" id="WP_207351893.1">
    <property type="nucleotide sequence ID" value="NZ_JAFMPY010000020.1"/>
</dbReference>
<proteinExistence type="predicted"/>
<protein>
    <recommendedName>
        <fullName evidence="3">HEXXH motif domain-containing protein</fullName>
    </recommendedName>
</protein>
<evidence type="ECO:0008006" key="3">
    <source>
        <dbReference type="Google" id="ProtNLM"/>
    </source>
</evidence>
<dbReference type="EMBL" id="JAFMPY010000020">
    <property type="protein sequence ID" value="MBO0905248.1"/>
    <property type="molecule type" value="Genomic_DNA"/>
</dbReference>
<reference evidence="1 2" key="1">
    <citation type="submission" date="2021-03" db="EMBL/GenBank/DDBJ databases">
        <title>Whole genome sequence of Jiella sp. MQZ13P-4.</title>
        <authorList>
            <person name="Tuo L."/>
        </authorList>
    </citation>
    <scope>NUCLEOTIDE SEQUENCE [LARGE SCALE GENOMIC DNA]</scope>
    <source>
        <strain evidence="1 2">MQZ13P-4</strain>
    </source>
</reference>
<sequence>MDIINIDRLERVVGGPPVVSYGAIAQERETQGSSKIREVESLTMFLPNPGGAFRVAKDIKGRLAESLGEMAKAVSKAGMLSHKALTMGQALQYLPVAPPDYFARYFEILQAVDAGDVSTSVALMEDMSREIERGAGQPGRLRDRRMPAGSLEVFSWADLEPGRRARYARPFARGGKESLDLVEPAGEEVVRLRSDVAASLELLDVYLPDLADEIRTLLSEIVLCSPADVDGDFAGASTFYIWGAVFLNPAACSRRLDVVEVLVTESTHALLYGLAQGGSLLRDRAVPTSLPSGHDEPLDRSFHAAVVSARLQWALRHLAGKNALSGEELSSARERADRSLRRFVEADAALGDEGRFVDAGRAMLRETRRLTSVSASRAA</sequence>
<comment type="caution">
    <text evidence="1">The sequence shown here is derived from an EMBL/GenBank/DDBJ whole genome shotgun (WGS) entry which is preliminary data.</text>
</comment>
<dbReference type="InterPro" id="IPR026337">
    <property type="entry name" value="AKG_HExxH"/>
</dbReference>
<name>A0ABS3J6E2_9HYPH</name>
<gene>
    <name evidence="1" type="ORF">J1C47_16505</name>
</gene>
<evidence type="ECO:0000313" key="2">
    <source>
        <dbReference type="Proteomes" id="UP000664288"/>
    </source>
</evidence>
<keyword evidence="2" id="KW-1185">Reference proteome</keyword>
<organism evidence="1 2">
    <name type="scientific">Jiella sonneratiae</name>
    <dbReference type="NCBI Taxonomy" id="2816856"/>
    <lineage>
        <taxon>Bacteria</taxon>
        <taxon>Pseudomonadati</taxon>
        <taxon>Pseudomonadota</taxon>
        <taxon>Alphaproteobacteria</taxon>
        <taxon>Hyphomicrobiales</taxon>
        <taxon>Aurantimonadaceae</taxon>
        <taxon>Jiella</taxon>
    </lineage>
</organism>